<dbReference type="CDD" id="cd16914">
    <property type="entry name" value="EcfT"/>
    <property type="match status" value="1"/>
</dbReference>
<evidence type="ECO:0000256" key="4">
    <source>
        <dbReference type="ARBA" id="ARBA00023136"/>
    </source>
</evidence>
<evidence type="ECO:0000256" key="2">
    <source>
        <dbReference type="ARBA" id="ARBA00022692"/>
    </source>
</evidence>
<name>A0A2A9DVV3_9MICO</name>
<keyword evidence="4 5" id="KW-0472">Membrane</keyword>
<feature type="transmembrane region" description="Helical" evidence="5">
    <location>
        <begin position="71"/>
        <end position="104"/>
    </location>
</feature>
<evidence type="ECO:0000313" key="6">
    <source>
        <dbReference type="EMBL" id="PFG30471.1"/>
    </source>
</evidence>
<keyword evidence="7" id="KW-1185">Reference proteome</keyword>
<keyword evidence="2 5" id="KW-0812">Transmembrane</keyword>
<evidence type="ECO:0000256" key="1">
    <source>
        <dbReference type="ARBA" id="ARBA00004141"/>
    </source>
</evidence>
<comment type="subcellular location">
    <subcellularLocation>
        <location evidence="1">Membrane</location>
        <topology evidence="1">Multi-pass membrane protein</topology>
    </subcellularLocation>
</comment>
<evidence type="ECO:0000256" key="3">
    <source>
        <dbReference type="ARBA" id="ARBA00022989"/>
    </source>
</evidence>
<dbReference type="Pfam" id="PF02361">
    <property type="entry name" value="CbiQ"/>
    <property type="match status" value="1"/>
</dbReference>
<dbReference type="Proteomes" id="UP000221369">
    <property type="component" value="Unassembled WGS sequence"/>
</dbReference>
<protein>
    <submittedName>
        <fullName evidence="6">Biotin transport system permease protein</fullName>
    </submittedName>
</protein>
<dbReference type="EMBL" id="PDJE01000001">
    <property type="protein sequence ID" value="PFG30471.1"/>
    <property type="molecule type" value="Genomic_DNA"/>
</dbReference>
<comment type="caution">
    <text evidence="6">The sequence shown here is derived from an EMBL/GenBank/DDBJ whole genome shotgun (WGS) entry which is preliminary data.</text>
</comment>
<keyword evidence="3 5" id="KW-1133">Transmembrane helix</keyword>
<dbReference type="PANTHER" id="PTHR33514">
    <property type="entry name" value="PROTEIN ABCI12, CHLOROPLASTIC"/>
    <property type="match status" value="1"/>
</dbReference>
<feature type="transmembrane region" description="Helical" evidence="5">
    <location>
        <begin position="12"/>
        <end position="32"/>
    </location>
</feature>
<dbReference type="RefSeq" id="WP_098406925.1">
    <property type="nucleotide sequence ID" value="NZ_PDJE01000001.1"/>
</dbReference>
<dbReference type="GO" id="GO:0005886">
    <property type="term" value="C:plasma membrane"/>
    <property type="evidence" value="ECO:0007669"/>
    <property type="project" value="TreeGrafter"/>
</dbReference>
<proteinExistence type="predicted"/>
<organism evidence="6 7">
    <name type="scientific">Paramicrobacterium agarici</name>
    <dbReference type="NCBI Taxonomy" id="630514"/>
    <lineage>
        <taxon>Bacteria</taxon>
        <taxon>Bacillati</taxon>
        <taxon>Actinomycetota</taxon>
        <taxon>Actinomycetes</taxon>
        <taxon>Micrococcales</taxon>
        <taxon>Microbacteriaceae</taxon>
        <taxon>Paramicrobacterium</taxon>
    </lineage>
</organism>
<evidence type="ECO:0000256" key="5">
    <source>
        <dbReference type="SAM" id="Phobius"/>
    </source>
</evidence>
<dbReference type="PANTHER" id="PTHR33514:SF13">
    <property type="entry name" value="PROTEIN ABCI12, CHLOROPLASTIC"/>
    <property type="match status" value="1"/>
</dbReference>
<feature type="transmembrane region" description="Helical" evidence="5">
    <location>
        <begin position="38"/>
        <end position="59"/>
    </location>
</feature>
<gene>
    <name evidence="6" type="ORF">ATJ78_1403</name>
</gene>
<dbReference type="InterPro" id="IPR003339">
    <property type="entry name" value="ABC/ECF_trnsptr_transmembrane"/>
</dbReference>
<sequence>MLGQYRARDSILHRLPAGAKLVGLIVVVLIVAVPPPSLWNLGGGAALVVACFVGARLGLGELWRQILGIRWLIVVIVAVPMLFLPIPTVLATAARVVIVLLLAAGVTLTTRTTEILDAVQRALQPLRRFGVNPDRIGLMLALTIRTVPVIAGLAGELRDAQRARAGRLSVRAFVVPLLVQSLRHADDTADALAARGVE</sequence>
<reference evidence="6 7" key="1">
    <citation type="submission" date="2017-10" db="EMBL/GenBank/DDBJ databases">
        <title>Sequencing the genomes of 1000 actinobacteria strains.</title>
        <authorList>
            <person name="Klenk H.-P."/>
        </authorList>
    </citation>
    <scope>NUCLEOTIDE SEQUENCE [LARGE SCALE GENOMIC DNA]</scope>
    <source>
        <strain evidence="6 7">DSM 21798</strain>
    </source>
</reference>
<dbReference type="AlphaFoldDB" id="A0A2A9DVV3"/>
<evidence type="ECO:0000313" key="7">
    <source>
        <dbReference type="Proteomes" id="UP000221369"/>
    </source>
</evidence>
<accession>A0A2A9DVV3</accession>